<dbReference type="SUPFAM" id="SSF54909">
    <property type="entry name" value="Dimeric alpha+beta barrel"/>
    <property type="match status" value="1"/>
</dbReference>
<protein>
    <submittedName>
        <fullName evidence="10">Predicted dye-decolorizing peroxidase (DyP), encapsulated subgroup</fullName>
    </submittedName>
</protein>
<evidence type="ECO:0000256" key="1">
    <source>
        <dbReference type="ARBA" id="ARBA00001970"/>
    </source>
</evidence>
<dbReference type="NCBIfam" id="TIGR01413">
    <property type="entry name" value="Dyp_perox_fam"/>
    <property type="match status" value="1"/>
</dbReference>
<comment type="cofactor">
    <cofactor evidence="1">
        <name>heme b</name>
        <dbReference type="ChEBI" id="CHEBI:60344"/>
    </cofactor>
</comment>
<evidence type="ECO:0000313" key="11">
    <source>
        <dbReference type="Proteomes" id="UP000196778"/>
    </source>
</evidence>
<evidence type="ECO:0000256" key="6">
    <source>
        <dbReference type="ARBA" id="ARBA00025737"/>
    </source>
</evidence>
<feature type="region of interest" description="Disordered" evidence="7">
    <location>
        <begin position="318"/>
        <end position="365"/>
    </location>
</feature>
<dbReference type="PANTHER" id="PTHR30521">
    <property type="entry name" value="DEFERROCHELATASE/PEROXIDASE"/>
    <property type="match status" value="1"/>
</dbReference>
<accession>A0A1R4JJJ8</accession>
<evidence type="ECO:0000256" key="3">
    <source>
        <dbReference type="ARBA" id="ARBA00022723"/>
    </source>
</evidence>
<keyword evidence="4" id="KW-0560">Oxidoreductase</keyword>
<dbReference type="GO" id="GO:0020037">
    <property type="term" value="F:heme binding"/>
    <property type="evidence" value="ECO:0007669"/>
    <property type="project" value="InterPro"/>
</dbReference>
<feature type="domain" description="Dyp-type peroxidase N-terminal" evidence="8">
    <location>
        <begin position="44"/>
        <end position="144"/>
    </location>
</feature>
<dbReference type="Pfam" id="PF04261">
    <property type="entry name" value="Dyp_perox_N"/>
    <property type="match status" value="1"/>
</dbReference>
<dbReference type="Proteomes" id="UP000196778">
    <property type="component" value="Unassembled WGS sequence"/>
</dbReference>
<dbReference type="EMBL" id="FUKR01000043">
    <property type="protein sequence ID" value="SJN32230.1"/>
    <property type="molecule type" value="Genomic_DNA"/>
</dbReference>
<evidence type="ECO:0000259" key="9">
    <source>
        <dbReference type="Pfam" id="PF20628"/>
    </source>
</evidence>
<evidence type="ECO:0000256" key="2">
    <source>
        <dbReference type="ARBA" id="ARBA00022559"/>
    </source>
</evidence>
<dbReference type="PROSITE" id="PS51404">
    <property type="entry name" value="DYP_PEROXIDASE"/>
    <property type="match status" value="1"/>
</dbReference>
<proteinExistence type="inferred from homology"/>
<dbReference type="InterPro" id="IPR006314">
    <property type="entry name" value="Dyp_peroxidase"/>
</dbReference>
<comment type="similarity">
    <text evidence="6">Belongs to the DyP-type peroxidase family.</text>
</comment>
<dbReference type="GO" id="GO:0004601">
    <property type="term" value="F:peroxidase activity"/>
    <property type="evidence" value="ECO:0007669"/>
    <property type="project" value="UniProtKB-KW"/>
</dbReference>
<dbReference type="GO" id="GO:0046872">
    <property type="term" value="F:metal ion binding"/>
    <property type="evidence" value="ECO:0007669"/>
    <property type="project" value="UniProtKB-KW"/>
</dbReference>
<sequence>MSHPSWDRVGIDAQSVDAPLSRSAVFLTMTIGPTDAALDIARSVIAGIDDLVKTVGFRDLDGRLSCVVGIGDAAWDRLSPRSRPKELHAFAEIDGGVHRAPATPGDLLFHIRAERADLCFEFERLLLDALGESVAVVDEVTGFRYFDSRDLLGFVDGTANPVADELIDSAVIGDEDPDFAGGSYVVVQKYLHDLAAWGEVGTAVQEEIIGRSKSDNVERASATEARKSHKSLSTIVDDDGNELDILRDNMPFGRPGQGEFGTYFIGYSRRLWVTEKMLHNMFLGDPIGSYDRILDFSAPVTGATFFVPSRQYLADLGEPQPVTPVTSAPSMQATEAEAPVPLPADEDTSLRIGSLKTPQSEGHRP</sequence>
<feature type="compositionally biased region" description="Polar residues" evidence="7">
    <location>
        <begin position="323"/>
        <end position="333"/>
    </location>
</feature>
<dbReference type="Pfam" id="PF20628">
    <property type="entry name" value="Dyp_perox_C"/>
    <property type="match status" value="1"/>
</dbReference>
<evidence type="ECO:0000256" key="7">
    <source>
        <dbReference type="SAM" id="MobiDB-lite"/>
    </source>
</evidence>
<feature type="domain" description="Dyp-type peroxidase C-terminal" evidence="9">
    <location>
        <begin position="147"/>
        <end position="310"/>
    </location>
</feature>
<evidence type="ECO:0000256" key="4">
    <source>
        <dbReference type="ARBA" id="ARBA00023002"/>
    </source>
</evidence>
<dbReference type="OrthoDB" id="3251355at2"/>
<keyword evidence="2 10" id="KW-0575">Peroxidase</keyword>
<dbReference type="RefSeq" id="WP_087137143.1">
    <property type="nucleotide sequence ID" value="NZ_FUKR01000043.1"/>
</dbReference>
<reference evidence="11" key="1">
    <citation type="submission" date="2017-02" db="EMBL/GenBank/DDBJ databases">
        <authorList>
            <person name="Dridi B."/>
        </authorList>
    </citation>
    <scope>NUCLEOTIDE SEQUENCE [LARGE SCALE GENOMIC DNA]</scope>
    <source>
        <strain evidence="11">EB411</strain>
    </source>
</reference>
<dbReference type="InterPro" id="IPR048328">
    <property type="entry name" value="Dyp_perox_C"/>
</dbReference>
<evidence type="ECO:0000256" key="5">
    <source>
        <dbReference type="ARBA" id="ARBA00023004"/>
    </source>
</evidence>
<keyword evidence="11" id="KW-1185">Reference proteome</keyword>
<dbReference type="GO" id="GO:0005829">
    <property type="term" value="C:cytosol"/>
    <property type="evidence" value="ECO:0007669"/>
    <property type="project" value="TreeGrafter"/>
</dbReference>
<feature type="compositionally biased region" description="Polar residues" evidence="7">
    <location>
        <begin position="356"/>
        <end position="365"/>
    </location>
</feature>
<dbReference type="InterPro" id="IPR011008">
    <property type="entry name" value="Dimeric_a/b-barrel"/>
</dbReference>
<dbReference type="InterPro" id="IPR048327">
    <property type="entry name" value="Dyp_perox_N"/>
</dbReference>
<organism evidence="10 11">
    <name type="scientific">Mycetocola reblochoni REB411</name>
    <dbReference type="NCBI Taxonomy" id="1255698"/>
    <lineage>
        <taxon>Bacteria</taxon>
        <taxon>Bacillati</taxon>
        <taxon>Actinomycetota</taxon>
        <taxon>Actinomycetes</taxon>
        <taxon>Micrococcales</taxon>
        <taxon>Microbacteriaceae</taxon>
        <taxon>Mycetocola</taxon>
    </lineage>
</organism>
<name>A0A1R4JJJ8_9MICO</name>
<keyword evidence="5" id="KW-0408">Iron</keyword>
<keyword evidence="3" id="KW-0479">Metal-binding</keyword>
<dbReference type="AlphaFoldDB" id="A0A1R4JJJ8"/>
<gene>
    <name evidence="10" type="ORF">FM119_07930</name>
</gene>
<evidence type="ECO:0000313" key="10">
    <source>
        <dbReference type="EMBL" id="SJN32230.1"/>
    </source>
</evidence>
<evidence type="ECO:0000259" key="8">
    <source>
        <dbReference type="Pfam" id="PF04261"/>
    </source>
</evidence>
<dbReference type="PANTHER" id="PTHR30521:SF0">
    <property type="entry name" value="DYP-TYPE PEROXIDASE FAMILY PROTEIN"/>
    <property type="match status" value="1"/>
</dbReference>